<gene>
    <name evidence="1" type="ORF">O6H91_02G138700</name>
</gene>
<organism evidence="1 2">
    <name type="scientific">Diphasiastrum complanatum</name>
    <name type="common">Issler's clubmoss</name>
    <name type="synonym">Lycopodium complanatum</name>
    <dbReference type="NCBI Taxonomy" id="34168"/>
    <lineage>
        <taxon>Eukaryota</taxon>
        <taxon>Viridiplantae</taxon>
        <taxon>Streptophyta</taxon>
        <taxon>Embryophyta</taxon>
        <taxon>Tracheophyta</taxon>
        <taxon>Lycopodiopsida</taxon>
        <taxon>Lycopodiales</taxon>
        <taxon>Lycopodiaceae</taxon>
        <taxon>Lycopodioideae</taxon>
        <taxon>Diphasiastrum</taxon>
    </lineage>
</organism>
<comment type="caution">
    <text evidence="1">The sequence shown here is derived from an EMBL/GenBank/DDBJ whole genome shotgun (WGS) entry which is preliminary data.</text>
</comment>
<evidence type="ECO:0000313" key="1">
    <source>
        <dbReference type="EMBL" id="KAJ7567245.1"/>
    </source>
</evidence>
<name>A0ACC2ELH0_DIPCM</name>
<proteinExistence type="predicted"/>
<evidence type="ECO:0000313" key="2">
    <source>
        <dbReference type="Proteomes" id="UP001162992"/>
    </source>
</evidence>
<dbReference type="EMBL" id="CM055093">
    <property type="protein sequence ID" value="KAJ7567245.1"/>
    <property type="molecule type" value="Genomic_DNA"/>
</dbReference>
<reference evidence="2" key="1">
    <citation type="journal article" date="2024" name="Proc. Natl. Acad. Sci. U.S.A.">
        <title>Extraordinary preservation of gene collinearity over three hundred million years revealed in homosporous lycophytes.</title>
        <authorList>
            <person name="Li C."/>
            <person name="Wickell D."/>
            <person name="Kuo L.Y."/>
            <person name="Chen X."/>
            <person name="Nie B."/>
            <person name="Liao X."/>
            <person name="Peng D."/>
            <person name="Ji J."/>
            <person name="Jenkins J."/>
            <person name="Williams M."/>
            <person name="Shu S."/>
            <person name="Plott C."/>
            <person name="Barry K."/>
            <person name="Rajasekar S."/>
            <person name="Grimwood J."/>
            <person name="Han X."/>
            <person name="Sun S."/>
            <person name="Hou Z."/>
            <person name="He W."/>
            <person name="Dai G."/>
            <person name="Sun C."/>
            <person name="Schmutz J."/>
            <person name="Leebens-Mack J.H."/>
            <person name="Li F.W."/>
            <person name="Wang L."/>
        </authorList>
    </citation>
    <scope>NUCLEOTIDE SEQUENCE [LARGE SCALE GENOMIC DNA]</scope>
    <source>
        <strain evidence="2">cv. PW_Plant_1</strain>
    </source>
</reference>
<dbReference type="Proteomes" id="UP001162992">
    <property type="component" value="Chromosome 2"/>
</dbReference>
<sequence>MAWEAYNALMDDPRLLVLDTRNPRVFAAGHIRGSVCVAVSARPGTNTLERLEGCGPPTWSANCWWDRNVLLVPSSGSSSSSSHRDSIKTSRKRKAAESVLGEDNITSSHPVVHFLVKEKLTRSLKILKHDGEGEDPFSAFCARYPFLITKSCKPATISGYPSEIVPDLLYLGDRDHAMAENRLNDLHISHVLTIHTEPIVLKKHFVQMFCDLADEPNANIGKYFESMFEFVEAARKSGGRVLVHCGAGASRSATLCAYYVMRVKRWSLKETLKFMRAQRKQVEPNSGFLAVLSEFQDLLGIKSSKVNTLPSSSVWSLSDHRNGKATKVAASVERTQPYLKIFKDEQCIDVINLMDRRKLIFGRLGVCDVILGHPSISRQKYAMSAQHARLELREASEFVLIDLNSVHGTFVNGKPLRKNGQCVLNVGDVVQFGASTKKYVLTFGQFEAPTNMT</sequence>
<accession>A0ACC2ELH0</accession>
<keyword evidence="2" id="KW-1185">Reference proteome</keyword>
<protein>
    <submittedName>
        <fullName evidence="1">Uncharacterized protein</fullName>
    </submittedName>
</protein>